<dbReference type="Pfam" id="PF01869">
    <property type="entry name" value="BcrAD_BadFG"/>
    <property type="match status" value="1"/>
</dbReference>
<dbReference type="AlphaFoldDB" id="A0A0S1X9R4"/>
<dbReference type="InterPro" id="IPR052519">
    <property type="entry name" value="Euk-type_GlcNAc_Kinase"/>
</dbReference>
<evidence type="ECO:0000313" key="3">
    <source>
        <dbReference type="Proteomes" id="UP000066042"/>
    </source>
</evidence>
<organism evidence="2 3">
    <name type="scientific">Thermococcus barophilus</name>
    <dbReference type="NCBI Taxonomy" id="55802"/>
    <lineage>
        <taxon>Archaea</taxon>
        <taxon>Methanobacteriati</taxon>
        <taxon>Methanobacteriota</taxon>
        <taxon>Thermococci</taxon>
        <taxon>Thermococcales</taxon>
        <taxon>Thermococcaceae</taxon>
        <taxon>Thermococcus</taxon>
    </lineage>
</organism>
<dbReference type="PANTHER" id="PTHR43190:SF3">
    <property type="entry name" value="N-ACETYL-D-GLUCOSAMINE KINASE"/>
    <property type="match status" value="1"/>
</dbReference>
<feature type="domain" description="ATPase BadF/BadG/BcrA/BcrD type" evidence="1">
    <location>
        <begin position="4"/>
        <end position="295"/>
    </location>
</feature>
<dbReference type="GO" id="GO:0045127">
    <property type="term" value="F:N-acetylglucosamine kinase activity"/>
    <property type="evidence" value="ECO:0007669"/>
    <property type="project" value="UniProtKB-EC"/>
</dbReference>
<keyword evidence="2" id="KW-0808">Transferase</keyword>
<evidence type="ECO:0000259" key="1">
    <source>
        <dbReference type="Pfam" id="PF01869"/>
    </source>
</evidence>
<name>A0A0S1X9R4_THEBA</name>
<dbReference type="GeneID" id="26135800"/>
<evidence type="ECO:0000313" key="2">
    <source>
        <dbReference type="EMBL" id="ALM74484.1"/>
    </source>
</evidence>
<dbReference type="InterPro" id="IPR002731">
    <property type="entry name" value="ATPase_BadF"/>
</dbReference>
<dbReference type="EMBL" id="CP013050">
    <property type="protein sequence ID" value="ALM74484.1"/>
    <property type="molecule type" value="Genomic_DNA"/>
</dbReference>
<dbReference type="InterPro" id="IPR043129">
    <property type="entry name" value="ATPase_NBD"/>
</dbReference>
<dbReference type="CDD" id="cd24007">
    <property type="entry name" value="ASKHA_NBD_eukNAGK-like"/>
    <property type="match status" value="1"/>
</dbReference>
<dbReference type="STRING" id="55802.TBCH5v1_0516"/>
<gene>
    <name evidence="2" type="ORF">TBCH5v1_0516</name>
</gene>
<dbReference type="EC" id="2.7.1.59" evidence="2"/>
<dbReference type="Gene3D" id="3.30.420.40">
    <property type="match status" value="2"/>
</dbReference>
<accession>A0A0S1X9R4</accession>
<dbReference type="PANTHER" id="PTHR43190">
    <property type="entry name" value="N-ACETYL-D-GLUCOSAMINE KINASE"/>
    <property type="match status" value="1"/>
</dbReference>
<reference evidence="2 3" key="1">
    <citation type="journal article" date="2016" name="Genome Announc.">
        <title>Complete genome sequence of the hyperthermophilic and piezophilic archaeon Thermococcus barophilus Ch5, capable of growth at the expense of hydrogenogenesis from carbon monoxide and formate.</title>
        <authorList>
            <person name="Oger P."/>
            <person name="Sokolova T.G."/>
            <person name="Kozhevnikova D.A."/>
            <person name="Taranov E.A."/>
            <person name="Vannier P."/>
            <person name="Lee H.S."/>
            <person name="Kwon K.K."/>
            <person name="Kang S.G."/>
            <person name="Lee J.H."/>
            <person name="Bonch-Osmolovskaya E.A."/>
            <person name="Lebedinsky A.V."/>
        </authorList>
    </citation>
    <scope>NUCLEOTIDE SEQUENCE [LARGE SCALE GENOMIC DNA]</scope>
    <source>
        <strain evidence="3">Ch5</strain>
    </source>
</reference>
<dbReference type="PATRIC" id="fig|55802.8.peg.512"/>
<sequence length="303" mass="32596">MIFLGIDCGGTKTRAVAIDENKNVVGEGKGGPGNPNSSPIEVVEESIKTAVFQAVSRSDTEKIRAVCISAAGTLGGNSKLFEKIIEKILPNARIIVKGDYEVAYIACFNFKPGIVFIAGTGSIAYGMNEEGESVRVGGWGHLVGDEGSSYWVGREGIVKALRAYDGRENRTLLTAYVLEYFNAHTPDGIIRAIYSSKNPKTLIGGFAPYVIKAAKEGDKTAYFILKDASREIATAYRAAAERLGFKDVRGKLAITGGLYFGAKDILKPMIEDMLKETFGYRIKLKEPSMSEAQAAAIIALKGC</sequence>
<dbReference type="RefSeq" id="WP_056933364.1">
    <property type="nucleotide sequence ID" value="NZ_CP013050.1"/>
</dbReference>
<protein>
    <submittedName>
        <fullName evidence="2">ATPase, BadF/BadG/BcrA/BcrD type (Modular protein)</fullName>
        <ecNumber evidence="2">2.7.1.59</ecNumber>
    </submittedName>
</protein>
<dbReference type="SUPFAM" id="SSF53067">
    <property type="entry name" value="Actin-like ATPase domain"/>
    <property type="match status" value="2"/>
</dbReference>
<proteinExistence type="predicted"/>
<dbReference type="Proteomes" id="UP000066042">
    <property type="component" value="Chromosome"/>
</dbReference>